<dbReference type="InterPro" id="IPR005822">
    <property type="entry name" value="Ribosomal_uL13"/>
</dbReference>
<dbReference type="CDD" id="cd00392">
    <property type="entry name" value="Ribosomal_L13"/>
    <property type="match status" value="1"/>
</dbReference>
<reference evidence="7 8" key="1">
    <citation type="submission" date="2017-06" db="EMBL/GenBank/DDBJ databases">
        <authorList>
            <consortium name="Pathogen Informatics"/>
        </authorList>
    </citation>
    <scope>NUCLEOTIDE SEQUENCE [LARGE SCALE GENOMIC DNA]</scope>
    <source>
        <strain evidence="7 8">NCTC13039</strain>
    </source>
</reference>
<dbReference type="Proteomes" id="UP000242637">
    <property type="component" value="Chromosome 1"/>
</dbReference>
<sequence length="192" mass="21195">MSCLSRDLRFRMGRVIGTSARSLLWLSPLRPVARDSQSATESKALVRTYTPKPGDIERSWHIIDATDVVLGRLASQAAQLLRGKHKPTFAPHIDTGDFVIIINADKVALTGNKAEQKKAYSHSGFPGGLRATSYTELLAKNPERAVEKAIRGMLPKNSLARQQMSKLKVYAGSEHPHQAQRPVPYEISQVAQ</sequence>
<comment type="subunit">
    <text evidence="5">Part of the 50S ribosomal subunit.</text>
</comment>
<evidence type="ECO:0000256" key="5">
    <source>
        <dbReference type="HAMAP-Rule" id="MF_01366"/>
    </source>
</evidence>
<proteinExistence type="inferred from homology"/>
<dbReference type="PANTHER" id="PTHR11545:SF2">
    <property type="entry name" value="LARGE RIBOSOMAL SUBUNIT PROTEIN UL13M"/>
    <property type="match status" value="1"/>
</dbReference>
<keyword evidence="8" id="KW-1185">Reference proteome</keyword>
<dbReference type="GO" id="GO:0017148">
    <property type="term" value="P:negative regulation of translation"/>
    <property type="evidence" value="ECO:0007669"/>
    <property type="project" value="TreeGrafter"/>
</dbReference>
<dbReference type="PANTHER" id="PTHR11545">
    <property type="entry name" value="RIBOSOMAL PROTEIN L13"/>
    <property type="match status" value="1"/>
</dbReference>
<dbReference type="InterPro" id="IPR005823">
    <property type="entry name" value="Ribosomal_uL13_bac-type"/>
</dbReference>
<dbReference type="SUPFAM" id="SSF52161">
    <property type="entry name" value="Ribosomal protein L13"/>
    <property type="match status" value="1"/>
</dbReference>
<comment type="similarity">
    <text evidence="1 5">Belongs to the universal ribosomal protein uL13 family.</text>
</comment>
<dbReference type="FunFam" id="3.90.1180.10:FF:000001">
    <property type="entry name" value="50S ribosomal protein L13"/>
    <property type="match status" value="1"/>
</dbReference>
<dbReference type="Pfam" id="PF00572">
    <property type="entry name" value="Ribosomal_L13"/>
    <property type="match status" value="1"/>
</dbReference>
<name>A0A239VR26_9MICO</name>
<keyword evidence="2 5" id="KW-0689">Ribosomal protein</keyword>
<dbReference type="STRING" id="1121387.GCA_000429885_00403"/>
<dbReference type="GO" id="GO:0022625">
    <property type="term" value="C:cytosolic large ribosomal subunit"/>
    <property type="evidence" value="ECO:0007669"/>
    <property type="project" value="TreeGrafter"/>
</dbReference>
<evidence type="ECO:0000256" key="4">
    <source>
        <dbReference type="ARBA" id="ARBA00035201"/>
    </source>
</evidence>
<dbReference type="NCBIfam" id="TIGR01066">
    <property type="entry name" value="rplM_bact"/>
    <property type="match status" value="1"/>
</dbReference>
<evidence type="ECO:0000313" key="8">
    <source>
        <dbReference type="Proteomes" id="UP000242637"/>
    </source>
</evidence>
<keyword evidence="3 5" id="KW-0687">Ribonucleoprotein</keyword>
<dbReference type="EMBL" id="LT906453">
    <property type="protein sequence ID" value="SNV24326.1"/>
    <property type="molecule type" value="Genomic_DNA"/>
</dbReference>
<accession>A0A239VR26</accession>
<gene>
    <name evidence="5 7" type="primary">rplM</name>
    <name evidence="7" type="ORF">SAMEA4475696_02035</name>
</gene>
<dbReference type="InterPro" id="IPR036899">
    <property type="entry name" value="Ribosomal_uL13_sf"/>
</dbReference>
<evidence type="ECO:0000313" key="7">
    <source>
        <dbReference type="EMBL" id="SNV24326.1"/>
    </source>
</evidence>
<dbReference type="Gene3D" id="3.90.1180.10">
    <property type="entry name" value="Ribosomal protein L13"/>
    <property type="match status" value="1"/>
</dbReference>
<evidence type="ECO:0000256" key="1">
    <source>
        <dbReference type="ARBA" id="ARBA00006227"/>
    </source>
</evidence>
<protein>
    <recommendedName>
        <fullName evidence="4 5">Large ribosomal subunit protein uL13</fullName>
    </recommendedName>
</protein>
<dbReference type="GO" id="GO:0003729">
    <property type="term" value="F:mRNA binding"/>
    <property type="evidence" value="ECO:0007669"/>
    <property type="project" value="TreeGrafter"/>
</dbReference>
<dbReference type="GO" id="GO:0003735">
    <property type="term" value="F:structural constituent of ribosome"/>
    <property type="evidence" value="ECO:0007669"/>
    <property type="project" value="InterPro"/>
</dbReference>
<comment type="function">
    <text evidence="5">This protein is one of the early assembly proteins of the 50S ribosomal subunit, although it is not seen to bind rRNA by itself. It is important during the early stages of 50S assembly.</text>
</comment>
<dbReference type="HAMAP" id="MF_01366">
    <property type="entry name" value="Ribosomal_uL13"/>
    <property type="match status" value="1"/>
</dbReference>
<organism evidence="7 8">
    <name type="scientific">Dermatophilus congolensis</name>
    <dbReference type="NCBI Taxonomy" id="1863"/>
    <lineage>
        <taxon>Bacteria</taxon>
        <taxon>Bacillati</taxon>
        <taxon>Actinomycetota</taxon>
        <taxon>Actinomycetes</taxon>
        <taxon>Micrococcales</taxon>
        <taxon>Dermatophilaceae</taxon>
        <taxon>Dermatophilus</taxon>
    </lineage>
</organism>
<feature type="region of interest" description="Disordered" evidence="6">
    <location>
        <begin position="172"/>
        <end position="192"/>
    </location>
</feature>
<evidence type="ECO:0000256" key="3">
    <source>
        <dbReference type="ARBA" id="ARBA00023274"/>
    </source>
</evidence>
<evidence type="ECO:0000256" key="6">
    <source>
        <dbReference type="SAM" id="MobiDB-lite"/>
    </source>
</evidence>
<dbReference type="KEGG" id="dco:SAMEA4475696_2035"/>
<evidence type="ECO:0000256" key="2">
    <source>
        <dbReference type="ARBA" id="ARBA00022980"/>
    </source>
</evidence>
<dbReference type="AlphaFoldDB" id="A0A239VR26"/>
<dbReference type="GO" id="GO:0006412">
    <property type="term" value="P:translation"/>
    <property type="evidence" value="ECO:0007669"/>
    <property type="project" value="UniProtKB-UniRule"/>
</dbReference>